<dbReference type="GO" id="GO:0015087">
    <property type="term" value="F:cobalt ion transmembrane transporter activity"/>
    <property type="evidence" value="ECO:0007669"/>
    <property type="project" value="TreeGrafter"/>
</dbReference>
<keyword evidence="4" id="KW-1003">Cell membrane</keyword>
<comment type="similarity">
    <text evidence="2">Belongs to the CorA metal ion transporter (MIT) (TC 1.A.35) family.</text>
</comment>
<dbReference type="RefSeq" id="WP_058963938.1">
    <property type="nucleotide sequence ID" value="NZ_CABKVM010000016.1"/>
</dbReference>
<evidence type="ECO:0000256" key="9">
    <source>
        <dbReference type="ARBA" id="ARBA00023136"/>
    </source>
</evidence>
<dbReference type="CDD" id="cd12826">
    <property type="entry name" value="EcCorA_ZntB-like_u1"/>
    <property type="match status" value="1"/>
</dbReference>
<dbReference type="SUPFAM" id="SSF144083">
    <property type="entry name" value="Magnesium transport protein CorA, transmembrane region"/>
    <property type="match status" value="1"/>
</dbReference>
<evidence type="ECO:0000256" key="12">
    <source>
        <dbReference type="SAM" id="Phobius"/>
    </source>
</evidence>
<dbReference type="InterPro" id="IPR045863">
    <property type="entry name" value="CorA_TM1_TM2"/>
</dbReference>
<sequence length="303" mass="33709">MPYYQLSAPLTLLPAPPAAWDRVLAVLTPDEAAAEAIPDALKPPAHLARPDQLHYCRVEFDAGRILGALHIPARAKQPAKSLAFVWQGSNVLLVAPQETGAALLAQVLAMRPHDQGGAGDFLVDLLTALIQDGLPYIQQLEERAAQLEQEILAGRTDRFIHRMSALRKELNRCNRFYAQLNDLADTLLENAGDLLGPESAQRMGHFGRRVESLRAESQMLREYASQIASEYQAQIDIGQNRIMKVLTVVTTLCLPLSLIAGWYGMNFAHMPELQWAYGYPAVILVSAGILLGSIWYFRRKNFW</sequence>
<evidence type="ECO:0000256" key="3">
    <source>
        <dbReference type="ARBA" id="ARBA00022448"/>
    </source>
</evidence>
<protein>
    <submittedName>
        <fullName evidence="13">Magnesium transporter</fullName>
    </submittedName>
</protein>
<dbReference type="GO" id="GO:0000287">
    <property type="term" value="F:magnesium ion binding"/>
    <property type="evidence" value="ECO:0007669"/>
    <property type="project" value="TreeGrafter"/>
</dbReference>
<dbReference type="AlphaFoldDB" id="A0A4R1QYW9"/>
<accession>A0A4R1QYW9</accession>
<dbReference type="PANTHER" id="PTHR46494">
    <property type="entry name" value="CORA FAMILY METAL ION TRANSPORTER (EUROFUNG)"/>
    <property type="match status" value="1"/>
</dbReference>
<reference evidence="13 14" key="1">
    <citation type="submission" date="2019-03" db="EMBL/GenBank/DDBJ databases">
        <title>Genomic Encyclopedia of Type Strains, Phase IV (KMG-IV): sequencing the most valuable type-strain genomes for metagenomic binning, comparative biology and taxonomic classification.</title>
        <authorList>
            <person name="Goeker M."/>
        </authorList>
    </citation>
    <scope>NUCLEOTIDE SEQUENCE [LARGE SCALE GENOMIC DNA]</scope>
    <source>
        <strain evidence="13 14">DSM 100451</strain>
    </source>
</reference>
<dbReference type="Gene3D" id="1.20.58.340">
    <property type="entry name" value="Magnesium transport protein CorA, transmembrane region"/>
    <property type="match status" value="2"/>
</dbReference>
<dbReference type="OrthoDB" id="9803416at2"/>
<keyword evidence="8" id="KW-0406">Ion transport</keyword>
<dbReference type="SUPFAM" id="SSF143865">
    <property type="entry name" value="CorA soluble domain-like"/>
    <property type="match status" value="1"/>
</dbReference>
<evidence type="ECO:0000256" key="4">
    <source>
        <dbReference type="ARBA" id="ARBA00022475"/>
    </source>
</evidence>
<keyword evidence="3" id="KW-0813">Transport</keyword>
<dbReference type="EMBL" id="SLUM01000008">
    <property type="protein sequence ID" value="TCL58168.1"/>
    <property type="molecule type" value="Genomic_DNA"/>
</dbReference>
<evidence type="ECO:0000256" key="6">
    <source>
        <dbReference type="ARBA" id="ARBA00022842"/>
    </source>
</evidence>
<feature type="transmembrane region" description="Helical" evidence="12">
    <location>
        <begin position="245"/>
        <end position="265"/>
    </location>
</feature>
<dbReference type="Pfam" id="PF01544">
    <property type="entry name" value="CorA"/>
    <property type="match status" value="1"/>
</dbReference>
<comment type="caution">
    <text evidence="13">The sequence shown here is derived from an EMBL/GenBank/DDBJ whole genome shotgun (WGS) entry which is preliminary data.</text>
</comment>
<dbReference type="InterPro" id="IPR002523">
    <property type="entry name" value="MgTranspt_CorA/ZnTranspt_ZntB"/>
</dbReference>
<keyword evidence="7 12" id="KW-1133">Transmembrane helix</keyword>
<evidence type="ECO:0000256" key="7">
    <source>
        <dbReference type="ARBA" id="ARBA00022989"/>
    </source>
</evidence>
<comment type="function">
    <text evidence="11">Mediates influx of magnesium ions. Alternates between open and closed states. Activated by low cytoplasmic Mg(2+) levels. Inactive when cytoplasmic Mg(2+) levels are high.</text>
</comment>
<dbReference type="GO" id="GO:0005886">
    <property type="term" value="C:plasma membrane"/>
    <property type="evidence" value="ECO:0007669"/>
    <property type="project" value="UniProtKB-SubCell"/>
</dbReference>
<evidence type="ECO:0000313" key="14">
    <source>
        <dbReference type="Proteomes" id="UP000295184"/>
    </source>
</evidence>
<evidence type="ECO:0000256" key="10">
    <source>
        <dbReference type="ARBA" id="ARBA00034269"/>
    </source>
</evidence>
<evidence type="ECO:0000256" key="11">
    <source>
        <dbReference type="ARBA" id="ARBA00045497"/>
    </source>
</evidence>
<dbReference type="PANTHER" id="PTHR46494:SF1">
    <property type="entry name" value="CORA FAMILY METAL ION TRANSPORTER (EUROFUNG)"/>
    <property type="match status" value="1"/>
</dbReference>
<dbReference type="InterPro" id="IPR045861">
    <property type="entry name" value="CorA_cytoplasmic_dom"/>
</dbReference>
<evidence type="ECO:0000256" key="1">
    <source>
        <dbReference type="ARBA" id="ARBA00004651"/>
    </source>
</evidence>
<keyword evidence="6" id="KW-0460">Magnesium</keyword>
<organism evidence="13 14">
    <name type="scientific">Allofournierella massiliensis</name>
    <dbReference type="NCBI Taxonomy" id="1650663"/>
    <lineage>
        <taxon>Bacteria</taxon>
        <taxon>Bacillati</taxon>
        <taxon>Bacillota</taxon>
        <taxon>Clostridia</taxon>
        <taxon>Eubacteriales</taxon>
        <taxon>Oscillospiraceae</taxon>
        <taxon>Allofournierella</taxon>
    </lineage>
</organism>
<proteinExistence type="inferred from homology"/>
<keyword evidence="5 12" id="KW-0812">Transmembrane</keyword>
<keyword evidence="9 12" id="KW-0472">Membrane</keyword>
<comment type="catalytic activity">
    <reaction evidence="10">
        <text>Mg(2+)(in) = Mg(2+)(out)</text>
        <dbReference type="Rhea" id="RHEA:29827"/>
        <dbReference type="ChEBI" id="CHEBI:18420"/>
    </reaction>
</comment>
<dbReference type="STRING" id="1650663.GCA_001486665_01497"/>
<dbReference type="GO" id="GO:0050897">
    <property type="term" value="F:cobalt ion binding"/>
    <property type="evidence" value="ECO:0007669"/>
    <property type="project" value="TreeGrafter"/>
</dbReference>
<name>A0A4R1QYW9_9FIRM</name>
<comment type="subcellular location">
    <subcellularLocation>
        <location evidence="1">Cell membrane</location>
        <topology evidence="1">Multi-pass membrane protein</topology>
    </subcellularLocation>
</comment>
<feature type="transmembrane region" description="Helical" evidence="12">
    <location>
        <begin position="277"/>
        <end position="297"/>
    </location>
</feature>
<dbReference type="FunFam" id="1.20.58.340:FF:000004">
    <property type="entry name" value="Magnesium transport protein CorA"/>
    <property type="match status" value="1"/>
</dbReference>
<evidence type="ECO:0000313" key="13">
    <source>
        <dbReference type="EMBL" id="TCL58168.1"/>
    </source>
</evidence>
<dbReference type="Proteomes" id="UP000295184">
    <property type="component" value="Unassembled WGS sequence"/>
</dbReference>
<dbReference type="GO" id="GO:0015095">
    <property type="term" value="F:magnesium ion transmembrane transporter activity"/>
    <property type="evidence" value="ECO:0007669"/>
    <property type="project" value="TreeGrafter"/>
</dbReference>
<evidence type="ECO:0000256" key="5">
    <source>
        <dbReference type="ARBA" id="ARBA00022692"/>
    </source>
</evidence>
<evidence type="ECO:0000256" key="2">
    <source>
        <dbReference type="ARBA" id="ARBA00009765"/>
    </source>
</evidence>
<evidence type="ECO:0000256" key="8">
    <source>
        <dbReference type="ARBA" id="ARBA00023065"/>
    </source>
</evidence>
<gene>
    <name evidence="13" type="ORF">EDD77_10835</name>
</gene>